<proteinExistence type="predicted"/>
<dbReference type="Proteomes" id="UP000248584">
    <property type="component" value="Unassembled WGS sequence"/>
</dbReference>
<keyword evidence="2" id="KW-1185">Reference proteome</keyword>
<name>A0ABX5PZ25_9FLAO</name>
<gene>
    <name evidence="1" type="ORF">LX97_00035</name>
</gene>
<evidence type="ECO:0000313" key="2">
    <source>
        <dbReference type="Proteomes" id="UP000248584"/>
    </source>
</evidence>
<accession>A0ABX5PZ25</accession>
<evidence type="ECO:0000313" key="1">
    <source>
        <dbReference type="EMBL" id="PZX43036.1"/>
    </source>
</evidence>
<comment type="caution">
    <text evidence="1">The sequence shown here is derived from an EMBL/GenBank/DDBJ whole genome shotgun (WGS) entry which is preliminary data.</text>
</comment>
<organism evidence="1 2">
    <name type="scientific">Nonlabens dokdonensis</name>
    <dbReference type="NCBI Taxonomy" id="328515"/>
    <lineage>
        <taxon>Bacteria</taxon>
        <taxon>Pseudomonadati</taxon>
        <taxon>Bacteroidota</taxon>
        <taxon>Flavobacteriia</taxon>
        <taxon>Flavobacteriales</taxon>
        <taxon>Flavobacteriaceae</taxon>
        <taxon>Nonlabens</taxon>
    </lineage>
</organism>
<reference evidence="1 2" key="1">
    <citation type="submission" date="2018-06" db="EMBL/GenBank/DDBJ databases">
        <title>Genomic Encyclopedia of Archaeal and Bacterial Type Strains, Phase II (KMG-II): from individual species to whole genera.</title>
        <authorList>
            <person name="Goeker M."/>
        </authorList>
    </citation>
    <scope>NUCLEOTIDE SEQUENCE [LARGE SCALE GENOMIC DNA]</scope>
    <source>
        <strain evidence="1 2">DSM 17205</strain>
    </source>
</reference>
<dbReference type="EMBL" id="QKZR01000001">
    <property type="protein sequence ID" value="PZX43036.1"/>
    <property type="molecule type" value="Genomic_DNA"/>
</dbReference>
<protein>
    <submittedName>
        <fullName evidence="1">Uncharacterized protein</fullName>
    </submittedName>
</protein>
<dbReference type="RefSeq" id="WP_015360826.1">
    <property type="nucleotide sequence ID" value="NZ_QKZR01000001.1"/>
</dbReference>
<sequence>MKSEEKDDCCNGCQNGQPGKNPSCQAKLMIEELNRKKELIKNMTS</sequence>